<evidence type="ECO:0000256" key="8">
    <source>
        <dbReference type="RuleBase" id="RU361117"/>
    </source>
</evidence>
<comment type="function">
    <text evidence="7">Removes the phosphate from trehalose 6-phosphate to produce free trehalose. Trehalose accumulation in plant may improve abiotic stress tolerance.</text>
</comment>
<comment type="similarity">
    <text evidence="4 8">Belongs to the trehalose phosphatase family.</text>
</comment>
<dbReference type="EC" id="3.1.3.12" evidence="8"/>
<dbReference type="FunFam" id="3.30.70.1020:FF:000004">
    <property type="entry name" value="Trehalose 6-phosphate phosphatase"/>
    <property type="match status" value="1"/>
</dbReference>
<proteinExistence type="inferred from homology"/>
<comment type="catalytic activity">
    <reaction evidence="1 8">
        <text>alpha,alpha-trehalose 6-phosphate + H2O = alpha,alpha-trehalose + phosphate</text>
        <dbReference type="Rhea" id="RHEA:23420"/>
        <dbReference type="ChEBI" id="CHEBI:15377"/>
        <dbReference type="ChEBI" id="CHEBI:16551"/>
        <dbReference type="ChEBI" id="CHEBI:43474"/>
        <dbReference type="ChEBI" id="CHEBI:58429"/>
        <dbReference type="EC" id="3.1.3.12"/>
    </reaction>
</comment>
<dbReference type="PANTHER" id="PTHR43768">
    <property type="entry name" value="TREHALOSE 6-PHOSPHATE PHOSPHATASE"/>
    <property type="match status" value="1"/>
</dbReference>
<evidence type="ECO:0000256" key="5">
    <source>
        <dbReference type="ARBA" id="ARBA00022801"/>
    </source>
</evidence>
<dbReference type="InterPro" id="IPR003337">
    <property type="entry name" value="Trehalose_PPase"/>
</dbReference>
<dbReference type="Gene3D" id="3.40.50.1000">
    <property type="entry name" value="HAD superfamily/HAD-like"/>
    <property type="match status" value="1"/>
</dbReference>
<comment type="pathway">
    <text evidence="3 8">Glycan biosynthesis; trehalose biosynthesis.</text>
</comment>
<evidence type="ECO:0000256" key="6">
    <source>
        <dbReference type="ARBA" id="ARBA00023016"/>
    </source>
</evidence>
<protein>
    <recommendedName>
        <fullName evidence="8">Trehalose 6-phosphate phosphatase</fullName>
        <ecNumber evidence="8">3.1.3.12</ecNumber>
    </recommendedName>
</protein>
<dbReference type="PANTHER" id="PTHR43768:SF52">
    <property type="entry name" value="TREHALOSE-PHOSPHATE PHOSPHATASE B"/>
    <property type="match status" value="1"/>
</dbReference>
<accession>A0A816R0T0</accession>
<evidence type="ECO:0000256" key="2">
    <source>
        <dbReference type="ARBA" id="ARBA00001968"/>
    </source>
</evidence>
<keyword evidence="6" id="KW-0346">Stress response</keyword>
<dbReference type="GO" id="GO:0004805">
    <property type="term" value="F:trehalose-phosphatase activity"/>
    <property type="evidence" value="ECO:0007669"/>
    <property type="project" value="UniProtKB-EC"/>
</dbReference>
<dbReference type="InterPro" id="IPR044651">
    <property type="entry name" value="OTSB-like"/>
</dbReference>
<evidence type="ECO:0000313" key="9">
    <source>
        <dbReference type="EMBL" id="CAF2065532.1"/>
    </source>
</evidence>
<keyword evidence="5 8" id="KW-0378">Hydrolase</keyword>
<evidence type="ECO:0000256" key="4">
    <source>
        <dbReference type="ARBA" id="ARBA00008770"/>
    </source>
</evidence>
<sequence length="378" mass="42664">MMNQNVIVSDRKAILGSKTITVSNSPLFSSPPTYFTFPRHKFLELLEAADKNSNSINKNNLGAGKIASWVDSMRDSSPTRLRPSSRDSVSDNDHKTSWIVRFPSALNMFDEIVNAAKGKQIVMFLDYDGTLSPIVEDPDKAYITHEMREVVKNVALNFPTAIVTGRSIDKVRGFVKLDEIYYAGSHGMDIEGPTSEYAYGGVSNQGVLFQPAREFVPTIEKVYKILEEKTKWIPGAMVENNKFCLSVHFRRVDEKRWAGLAEQVKSVLIDYPQLKLTQGRKVLEIRPTIKWDKGQALNFLLKSLGFEKSEDVVPVYIGDDLTDEDAFKVLRERGQGFGILVSKVPKETDASYSLQDPSQVNEFLRRLVEWKRKTVGEA</sequence>
<organism evidence="9">
    <name type="scientific">Brassica napus</name>
    <name type="common">Rape</name>
    <dbReference type="NCBI Taxonomy" id="3708"/>
    <lineage>
        <taxon>Eukaryota</taxon>
        <taxon>Viridiplantae</taxon>
        <taxon>Streptophyta</taxon>
        <taxon>Embryophyta</taxon>
        <taxon>Tracheophyta</taxon>
        <taxon>Spermatophyta</taxon>
        <taxon>Magnoliopsida</taxon>
        <taxon>eudicotyledons</taxon>
        <taxon>Gunneridae</taxon>
        <taxon>Pentapetalae</taxon>
        <taxon>rosids</taxon>
        <taxon>malvids</taxon>
        <taxon>Brassicales</taxon>
        <taxon>Brassicaceae</taxon>
        <taxon>Brassiceae</taxon>
        <taxon>Brassica</taxon>
    </lineage>
</organism>
<dbReference type="Proteomes" id="UP001295469">
    <property type="component" value="Chromosome C06"/>
</dbReference>
<dbReference type="AlphaFoldDB" id="A0A816R0T0"/>
<dbReference type="Gramene" id="CDX88416">
    <property type="protein sequence ID" value="CDX88416"/>
    <property type="gene ID" value="GSBRNA2T00147956001"/>
</dbReference>
<gene>
    <name evidence="9" type="ORF">DARMORV10_C06P52050.1</name>
</gene>
<reference evidence="9" key="1">
    <citation type="submission" date="2021-01" db="EMBL/GenBank/DDBJ databases">
        <authorList>
            <consortium name="Genoscope - CEA"/>
            <person name="William W."/>
        </authorList>
    </citation>
    <scope>NUCLEOTIDE SEQUENCE</scope>
</reference>
<dbReference type="InterPro" id="IPR036412">
    <property type="entry name" value="HAD-like_sf"/>
</dbReference>
<dbReference type="Gene3D" id="3.30.70.1020">
    <property type="entry name" value="Trehalose-6-phosphate phosphatase related protein, domain 2"/>
    <property type="match status" value="1"/>
</dbReference>
<dbReference type="InterPro" id="IPR006379">
    <property type="entry name" value="HAD-SF_hydro_IIB"/>
</dbReference>
<name>A0A816R0T0_BRANA</name>
<dbReference type="SUPFAM" id="SSF56784">
    <property type="entry name" value="HAD-like"/>
    <property type="match status" value="1"/>
</dbReference>
<evidence type="ECO:0000256" key="7">
    <source>
        <dbReference type="ARBA" id="ARBA00025274"/>
    </source>
</evidence>
<dbReference type="GO" id="GO:0005992">
    <property type="term" value="P:trehalose biosynthetic process"/>
    <property type="evidence" value="ECO:0007669"/>
    <property type="project" value="UniProtKB-UniPathway"/>
</dbReference>
<dbReference type="InterPro" id="IPR023214">
    <property type="entry name" value="HAD_sf"/>
</dbReference>
<comment type="cofactor">
    <cofactor evidence="2 8">
        <name>a divalent metal cation</name>
        <dbReference type="ChEBI" id="CHEBI:60240"/>
    </cofactor>
</comment>
<dbReference type="OMA" id="CVEHSED"/>
<evidence type="ECO:0000256" key="1">
    <source>
        <dbReference type="ARBA" id="ARBA00000500"/>
    </source>
</evidence>
<dbReference type="CDD" id="cd01627">
    <property type="entry name" value="HAD_TPP"/>
    <property type="match status" value="1"/>
</dbReference>
<dbReference type="Pfam" id="PF02358">
    <property type="entry name" value="Trehalose_PPase"/>
    <property type="match status" value="1"/>
</dbReference>
<dbReference type="NCBIfam" id="TIGR00685">
    <property type="entry name" value="T6PP"/>
    <property type="match status" value="1"/>
</dbReference>
<dbReference type="EMBL" id="HG994370">
    <property type="protein sequence ID" value="CAF2065532.1"/>
    <property type="molecule type" value="Genomic_DNA"/>
</dbReference>
<evidence type="ECO:0000256" key="3">
    <source>
        <dbReference type="ARBA" id="ARBA00005199"/>
    </source>
</evidence>
<dbReference type="NCBIfam" id="TIGR01484">
    <property type="entry name" value="HAD-SF-IIB"/>
    <property type="match status" value="1"/>
</dbReference>
<dbReference type="UniPathway" id="UPA00299"/>
<dbReference type="FunFam" id="3.40.50.1000:FF:000073">
    <property type="entry name" value="Trehalose 6-phosphate phosphatase"/>
    <property type="match status" value="1"/>
</dbReference>